<dbReference type="EMBL" id="NJHN03000065">
    <property type="protein sequence ID" value="KAH9418246.1"/>
    <property type="molecule type" value="Genomic_DNA"/>
</dbReference>
<comment type="caution">
    <text evidence="3">The sequence shown here is derived from an EMBL/GenBank/DDBJ whole genome shotgun (WGS) entry which is preliminary data.</text>
</comment>
<protein>
    <recommendedName>
        <fullName evidence="2">Brix domain-containing protein</fullName>
    </recommendedName>
</protein>
<dbReference type="Pfam" id="PF04427">
    <property type="entry name" value="Brix"/>
    <property type="match status" value="1"/>
</dbReference>
<evidence type="ECO:0000313" key="3">
    <source>
        <dbReference type="EMBL" id="KAH9418246.1"/>
    </source>
</evidence>
<dbReference type="PROSITE" id="PS50833">
    <property type="entry name" value="BRIX"/>
    <property type="match status" value="1"/>
</dbReference>
<name>A0ABQ8J6R4_DERPT</name>
<organism evidence="3 4">
    <name type="scientific">Dermatophagoides pteronyssinus</name>
    <name type="common">European house dust mite</name>
    <dbReference type="NCBI Taxonomy" id="6956"/>
    <lineage>
        <taxon>Eukaryota</taxon>
        <taxon>Metazoa</taxon>
        <taxon>Ecdysozoa</taxon>
        <taxon>Arthropoda</taxon>
        <taxon>Chelicerata</taxon>
        <taxon>Arachnida</taxon>
        <taxon>Acari</taxon>
        <taxon>Acariformes</taxon>
        <taxon>Sarcoptiformes</taxon>
        <taxon>Astigmata</taxon>
        <taxon>Psoroptidia</taxon>
        <taxon>Analgoidea</taxon>
        <taxon>Pyroglyphidae</taxon>
        <taxon>Dermatophagoidinae</taxon>
        <taxon>Dermatophagoides</taxon>
    </lineage>
</organism>
<dbReference type="PANTHER" id="PTHR12661">
    <property type="entry name" value="PETER PAN-RELATED"/>
    <property type="match status" value="1"/>
</dbReference>
<reference evidence="3 4" key="2">
    <citation type="journal article" date="2022" name="Mol. Biol. Evol.">
        <title>Comparative Genomics Reveals Insights into the Divergent Evolution of Astigmatic Mites and Household Pest Adaptations.</title>
        <authorList>
            <person name="Xiong Q."/>
            <person name="Wan A.T."/>
            <person name="Liu X."/>
            <person name="Fung C.S."/>
            <person name="Xiao X."/>
            <person name="Malainual N."/>
            <person name="Hou J."/>
            <person name="Wang L."/>
            <person name="Wang M."/>
            <person name="Yang K.Y."/>
            <person name="Cui Y."/>
            <person name="Leung E.L."/>
            <person name="Nong W."/>
            <person name="Shin S.K."/>
            <person name="Au S.W."/>
            <person name="Jeong K.Y."/>
            <person name="Chew F.T."/>
            <person name="Hui J.H."/>
            <person name="Leung T.F."/>
            <person name="Tungtrongchitr A."/>
            <person name="Zhong N."/>
            <person name="Liu Z."/>
            <person name="Tsui S.K."/>
        </authorList>
    </citation>
    <scope>NUCLEOTIDE SEQUENCE [LARGE SCALE GENOMIC DNA]</scope>
    <source>
        <strain evidence="3">Derp</strain>
    </source>
</reference>
<feature type="compositionally biased region" description="Acidic residues" evidence="1">
    <location>
        <begin position="388"/>
        <end position="420"/>
    </location>
</feature>
<feature type="region of interest" description="Disordered" evidence="1">
    <location>
        <begin position="319"/>
        <end position="420"/>
    </location>
</feature>
<dbReference type="Proteomes" id="UP000887458">
    <property type="component" value="Unassembled WGS sequence"/>
</dbReference>
<gene>
    <name evidence="3" type="ORF">DERP_010800</name>
</gene>
<proteinExistence type="predicted"/>
<evidence type="ECO:0000313" key="4">
    <source>
        <dbReference type="Proteomes" id="UP000887458"/>
    </source>
</evidence>
<feature type="compositionally biased region" description="Basic and acidic residues" evidence="1">
    <location>
        <begin position="326"/>
        <end position="340"/>
    </location>
</feature>
<feature type="compositionally biased region" description="Acidic residues" evidence="1">
    <location>
        <begin position="350"/>
        <end position="369"/>
    </location>
</feature>
<keyword evidence="4" id="KW-1185">Reference proteome</keyword>
<feature type="domain" description="Brix" evidence="2">
    <location>
        <begin position="23"/>
        <end position="291"/>
    </location>
</feature>
<accession>A0ABQ8J6R4</accession>
<evidence type="ECO:0000256" key="1">
    <source>
        <dbReference type="SAM" id="MobiDB-lite"/>
    </source>
</evidence>
<reference evidence="3 4" key="1">
    <citation type="journal article" date="2018" name="J. Allergy Clin. Immunol.">
        <title>High-quality assembly of Dermatophagoides pteronyssinus genome and transcriptome reveals a wide range of novel allergens.</title>
        <authorList>
            <person name="Liu X.Y."/>
            <person name="Yang K.Y."/>
            <person name="Wang M.Q."/>
            <person name="Kwok J.S."/>
            <person name="Zeng X."/>
            <person name="Yang Z."/>
            <person name="Xiao X.J."/>
            <person name="Lau C.P."/>
            <person name="Li Y."/>
            <person name="Huang Z.M."/>
            <person name="Ba J.G."/>
            <person name="Yim A.K."/>
            <person name="Ouyang C.Y."/>
            <person name="Ngai S.M."/>
            <person name="Chan T.F."/>
            <person name="Leung E.L."/>
            <person name="Liu L."/>
            <person name="Liu Z.G."/>
            <person name="Tsui S.K."/>
        </authorList>
    </citation>
    <scope>NUCLEOTIDE SEQUENCE [LARGE SCALE GENOMIC DNA]</scope>
    <source>
        <strain evidence="3">Derp</strain>
    </source>
</reference>
<dbReference type="InterPro" id="IPR045112">
    <property type="entry name" value="PPAN-like"/>
</dbReference>
<dbReference type="PANTHER" id="PTHR12661:SF5">
    <property type="entry name" value="SUPPRESSOR OF SWI4 1 HOMOLOG"/>
    <property type="match status" value="1"/>
</dbReference>
<sequence>MARRRKKRSKGSKEEPKELVKAPHSFVIHRGSISKKLEQLLRNVRQIMEPFTASKLKVRKKNTIKDFVSISSYLNVNYMIIFTESSIAPYMRLCRVPRGPTITYKILNCTLAQDVLAGQRKPHINTKLFHNAPLLVLNGFGSESADKSIQLQTSMWRNMFPTIDIQTVQLSKIHRCLLLSLDSETNQIELRHYAIKVRPVGLTKMVRKLVTGKKIPDLGQFHSVEEAMEHLDPDSEFEDDEEQMKIGQVTLPQKVGNKSGNLVNEKSSIKLYEIGPRILMELVKVENGIMSGEVLFHKYVQKTNEEIVEQKKKIEQRNCLKLSRKRQQEENVRRKQEKMSANRKRTKPDEESEQSNECDDDNDNDDDDNQPSSSKTKRKKFESFTIDNNDDNDIDNEECSDYQISDDEMNVFNDDDEDDD</sequence>
<dbReference type="SMART" id="SM00879">
    <property type="entry name" value="Brix"/>
    <property type="match status" value="1"/>
</dbReference>
<evidence type="ECO:0000259" key="2">
    <source>
        <dbReference type="PROSITE" id="PS50833"/>
    </source>
</evidence>
<dbReference type="InterPro" id="IPR007109">
    <property type="entry name" value="Brix"/>
</dbReference>